<name>A0A366IJJ1_9MICO</name>
<feature type="transmembrane region" description="Helical" evidence="6">
    <location>
        <begin position="79"/>
        <end position="100"/>
    </location>
</feature>
<dbReference type="Pfam" id="PF00528">
    <property type="entry name" value="BPD_transp_1"/>
    <property type="match status" value="1"/>
</dbReference>
<dbReference type="Proteomes" id="UP000253509">
    <property type="component" value="Unassembled WGS sequence"/>
</dbReference>
<dbReference type="InterPro" id="IPR051204">
    <property type="entry name" value="ABC_transp_perm/SBD"/>
</dbReference>
<evidence type="ECO:0000256" key="5">
    <source>
        <dbReference type="ARBA" id="ARBA00023136"/>
    </source>
</evidence>
<feature type="region of interest" description="Disordered" evidence="7">
    <location>
        <begin position="210"/>
        <end position="238"/>
    </location>
</feature>
<feature type="compositionally biased region" description="Low complexity" evidence="7">
    <location>
        <begin position="218"/>
        <end position="228"/>
    </location>
</feature>
<feature type="transmembrane region" description="Helical" evidence="6">
    <location>
        <begin position="179"/>
        <end position="205"/>
    </location>
</feature>
<dbReference type="SUPFAM" id="SSF161098">
    <property type="entry name" value="MetI-like"/>
    <property type="match status" value="1"/>
</dbReference>
<dbReference type="GO" id="GO:0005886">
    <property type="term" value="C:plasma membrane"/>
    <property type="evidence" value="ECO:0007669"/>
    <property type="project" value="UniProtKB-SubCell"/>
</dbReference>
<reference evidence="9 10" key="1">
    <citation type="submission" date="2018-06" db="EMBL/GenBank/DDBJ databases">
        <title>Freshwater and sediment microbial communities from various areas in North America, analyzing microbe dynamics in response to fracking.</title>
        <authorList>
            <person name="Lamendella R."/>
        </authorList>
    </citation>
    <scope>NUCLEOTIDE SEQUENCE [LARGE SCALE GENOMIC DNA]</scope>
    <source>
        <strain evidence="9 10">3b_TX</strain>
    </source>
</reference>
<feature type="transmembrane region" description="Helical" evidence="6">
    <location>
        <begin position="20"/>
        <end position="41"/>
    </location>
</feature>
<evidence type="ECO:0000256" key="2">
    <source>
        <dbReference type="ARBA" id="ARBA00022448"/>
    </source>
</evidence>
<feature type="transmembrane region" description="Helical" evidence="6">
    <location>
        <begin position="132"/>
        <end position="159"/>
    </location>
</feature>
<dbReference type="PROSITE" id="PS50928">
    <property type="entry name" value="ABC_TM1"/>
    <property type="match status" value="1"/>
</dbReference>
<comment type="caution">
    <text evidence="9">The sequence shown here is derived from an EMBL/GenBank/DDBJ whole genome shotgun (WGS) entry which is preliminary data.</text>
</comment>
<dbReference type="PANTHER" id="PTHR30177">
    <property type="entry name" value="GLYCINE BETAINE/L-PROLINE TRANSPORT SYSTEM PERMEASE PROTEIN PROW"/>
    <property type="match status" value="1"/>
</dbReference>
<accession>A0A366IJJ1</accession>
<sequence length="238" mass="24569">MTWLGHSWPLVLALTRDHLVLSLPAVLISVLIAVPIGRLAFLRPRLGSPLLTAAALLYAVPALPLLIIVPAVIGTPLRSQATMIVALSVYGVALLVRTAADAFAAVDSRITDAAVAIGHSPTSVFWRVELPLAVPVLLSGVRVVMVSTVSLVTIGALIGVPGLGSLLTDGFQRGITAEVVTGVVATVVLALVLDGLLLLLGRALTPWTRPTPRRRRPAAVTATRADPPSGNAGTGEGP</sequence>
<protein>
    <submittedName>
        <fullName evidence="9">Osmoprotectant transport system permease protein</fullName>
    </submittedName>
</protein>
<comment type="subcellular location">
    <subcellularLocation>
        <location evidence="6">Cell membrane</location>
        <topology evidence="6">Multi-pass membrane protein</topology>
    </subcellularLocation>
    <subcellularLocation>
        <location evidence="1">Membrane</location>
        <topology evidence="1">Multi-pass membrane protein</topology>
    </subcellularLocation>
</comment>
<evidence type="ECO:0000256" key="7">
    <source>
        <dbReference type="SAM" id="MobiDB-lite"/>
    </source>
</evidence>
<gene>
    <name evidence="9" type="ORF">DFO65_10569</name>
</gene>
<dbReference type="AlphaFoldDB" id="A0A366IJJ1"/>
<dbReference type="CDD" id="cd06261">
    <property type="entry name" value="TM_PBP2"/>
    <property type="match status" value="1"/>
</dbReference>
<comment type="similarity">
    <text evidence="6">Belongs to the binding-protein-dependent transport system permease family.</text>
</comment>
<keyword evidence="10" id="KW-1185">Reference proteome</keyword>
<evidence type="ECO:0000259" key="8">
    <source>
        <dbReference type="PROSITE" id="PS50928"/>
    </source>
</evidence>
<keyword evidence="4 6" id="KW-1133">Transmembrane helix</keyword>
<dbReference type="RefSeq" id="WP_113903984.1">
    <property type="nucleotide sequence ID" value="NZ_QNSB01000005.1"/>
</dbReference>
<dbReference type="InterPro" id="IPR035906">
    <property type="entry name" value="MetI-like_sf"/>
</dbReference>
<feature type="domain" description="ABC transmembrane type-1" evidence="8">
    <location>
        <begin position="15"/>
        <end position="197"/>
    </location>
</feature>
<evidence type="ECO:0000313" key="10">
    <source>
        <dbReference type="Proteomes" id="UP000253509"/>
    </source>
</evidence>
<keyword evidence="3 6" id="KW-0812">Transmembrane</keyword>
<feature type="transmembrane region" description="Helical" evidence="6">
    <location>
        <begin position="53"/>
        <end position="73"/>
    </location>
</feature>
<dbReference type="PANTHER" id="PTHR30177:SF4">
    <property type="entry name" value="OSMOPROTECTANT IMPORT PERMEASE PROTEIN OSMW"/>
    <property type="match status" value="1"/>
</dbReference>
<keyword evidence="5 6" id="KW-0472">Membrane</keyword>
<dbReference type="EMBL" id="QNSB01000005">
    <property type="protein sequence ID" value="RBP71470.1"/>
    <property type="molecule type" value="Genomic_DNA"/>
</dbReference>
<organism evidence="9 10">
    <name type="scientific">Brevibacterium celere</name>
    <dbReference type="NCBI Taxonomy" id="225845"/>
    <lineage>
        <taxon>Bacteria</taxon>
        <taxon>Bacillati</taxon>
        <taxon>Actinomycetota</taxon>
        <taxon>Actinomycetes</taxon>
        <taxon>Micrococcales</taxon>
        <taxon>Brevibacteriaceae</taxon>
        <taxon>Brevibacterium</taxon>
    </lineage>
</organism>
<evidence type="ECO:0000313" key="9">
    <source>
        <dbReference type="EMBL" id="RBP71470.1"/>
    </source>
</evidence>
<dbReference type="Gene3D" id="1.10.3720.10">
    <property type="entry name" value="MetI-like"/>
    <property type="match status" value="1"/>
</dbReference>
<proteinExistence type="inferred from homology"/>
<evidence type="ECO:0000256" key="1">
    <source>
        <dbReference type="ARBA" id="ARBA00004141"/>
    </source>
</evidence>
<dbReference type="GO" id="GO:0055085">
    <property type="term" value="P:transmembrane transport"/>
    <property type="evidence" value="ECO:0007669"/>
    <property type="project" value="InterPro"/>
</dbReference>
<evidence type="ECO:0000256" key="4">
    <source>
        <dbReference type="ARBA" id="ARBA00022989"/>
    </source>
</evidence>
<dbReference type="InterPro" id="IPR000515">
    <property type="entry name" value="MetI-like"/>
</dbReference>
<evidence type="ECO:0000256" key="3">
    <source>
        <dbReference type="ARBA" id="ARBA00022692"/>
    </source>
</evidence>
<evidence type="ECO:0000256" key="6">
    <source>
        <dbReference type="RuleBase" id="RU363032"/>
    </source>
</evidence>
<dbReference type="GO" id="GO:0031460">
    <property type="term" value="P:glycine betaine transport"/>
    <property type="evidence" value="ECO:0007669"/>
    <property type="project" value="TreeGrafter"/>
</dbReference>
<keyword evidence="2 6" id="KW-0813">Transport</keyword>